<accession>A0A0M4T1Z9</accession>
<dbReference type="OrthoDB" id="516070at2"/>
<dbReference type="GO" id="GO:0006355">
    <property type="term" value="P:regulation of DNA-templated transcription"/>
    <property type="evidence" value="ECO:0007669"/>
    <property type="project" value="InterPro"/>
</dbReference>
<proteinExistence type="predicted"/>
<dbReference type="AlphaFoldDB" id="A0A0M4T1Z9"/>
<dbReference type="InterPro" id="IPR010985">
    <property type="entry name" value="Ribbon_hlx_hlx"/>
</dbReference>
<reference evidence="1 2" key="2">
    <citation type="journal article" date="2016" name="Genome Announc.">
        <title>Draft Genome Sequence of the N2-Fixing Cyanobacterium Nostoc piscinale CENA21, Isolated from the Brazilian Amazon Floodplain.</title>
        <authorList>
            <person name="Leao T."/>
            <person name="Guimaraes P.I."/>
            <person name="de Melo A.G."/>
            <person name="Ramos R.T."/>
            <person name="Leao P.N."/>
            <person name="Silva A."/>
            <person name="Fiore M.F."/>
            <person name="Schneider M.P."/>
        </authorList>
    </citation>
    <scope>NUCLEOTIDE SEQUENCE [LARGE SCALE GENOMIC DNA]</scope>
    <source>
        <strain evidence="1 2">CENA21</strain>
    </source>
</reference>
<keyword evidence="2" id="KW-1185">Reference proteome</keyword>
<name>A0A0M4T1Z9_9NOSO</name>
<gene>
    <name evidence="1" type="ORF">ACX27_05180</name>
</gene>
<evidence type="ECO:0000313" key="1">
    <source>
        <dbReference type="EMBL" id="ALF52379.1"/>
    </source>
</evidence>
<dbReference type="SUPFAM" id="SSF47598">
    <property type="entry name" value="Ribbon-helix-helix"/>
    <property type="match status" value="1"/>
</dbReference>
<protein>
    <submittedName>
        <fullName evidence="1">CopG family transcriptional regulator</fullName>
    </submittedName>
</protein>
<reference evidence="2" key="1">
    <citation type="submission" date="2015-07" db="EMBL/GenBank/DDBJ databases">
        <title>Genome Of Nitrogen-Fixing Cyanobacterium Nostoc piscinale CENA21 From Solimoes/Amazon River Floodplain Sediments And Comparative Genomics To Uncover Biosynthetic Natural Products Potential.</title>
        <authorList>
            <person name="Leao T.F."/>
            <person name="Leao P.N."/>
            <person name="Guimaraes P.I."/>
            <person name="de Melo A.G.C."/>
            <person name="Ramos R.T.J."/>
            <person name="Silva A."/>
            <person name="Fiore M.F."/>
            <person name="Schneider M.P.C."/>
        </authorList>
    </citation>
    <scope>NUCLEOTIDE SEQUENCE [LARGE SCALE GENOMIC DNA]</scope>
    <source>
        <strain evidence="2">CENA21</strain>
    </source>
</reference>
<evidence type="ECO:0000313" key="2">
    <source>
        <dbReference type="Proteomes" id="UP000062645"/>
    </source>
</evidence>
<dbReference type="EMBL" id="CP012036">
    <property type="protein sequence ID" value="ALF52379.1"/>
    <property type="molecule type" value="Genomic_DNA"/>
</dbReference>
<sequence>MDRTAALGFSSFPTSSKKQVVKQITVDLTPDEAQTLEKYCGQTGQAISNVIEELIRGLPVS</sequence>
<dbReference type="KEGG" id="npz:ACX27_05180"/>
<organism evidence="1 2">
    <name type="scientific">Nostoc piscinale CENA21</name>
    <dbReference type="NCBI Taxonomy" id="224013"/>
    <lineage>
        <taxon>Bacteria</taxon>
        <taxon>Bacillati</taxon>
        <taxon>Cyanobacteriota</taxon>
        <taxon>Cyanophyceae</taxon>
        <taxon>Nostocales</taxon>
        <taxon>Nostocaceae</taxon>
        <taxon>Nostoc</taxon>
    </lineage>
</organism>
<dbReference type="PATRIC" id="fig|224013.5.peg.1252"/>
<dbReference type="Proteomes" id="UP000062645">
    <property type="component" value="Chromosome"/>
</dbReference>